<dbReference type="RefSeq" id="XP_068363321.1">
    <property type="nucleotide sequence ID" value="XM_068501473.1"/>
</dbReference>
<evidence type="ECO:0000313" key="4">
    <source>
        <dbReference type="Proteomes" id="UP000179807"/>
    </source>
</evidence>
<keyword evidence="2" id="KW-0040">ANK repeat</keyword>
<protein>
    <submittedName>
        <fullName evidence="3">Nf kappa B inhibitor I-kappa-B</fullName>
    </submittedName>
</protein>
<keyword evidence="4" id="KW-1185">Reference proteome</keyword>
<keyword evidence="1" id="KW-0677">Repeat</keyword>
<dbReference type="Gene3D" id="1.25.40.20">
    <property type="entry name" value="Ankyrin repeat-containing domain"/>
    <property type="match status" value="1"/>
</dbReference>
<name>A0A1J4KFF3_9EUKA</name>
<dbReference type="SMART" id="SM00248">
    <property type="entry name" value="ANK"/>
    <property type="match status" value="3"/>
</dbReference>
<evidence type="ECO:0000313" key="3">
    <source>
        <dbReference type="EMBL" id="OHT10185.1"/>
    </source>
</evidence>
<evidence type="ECO:0000256" key="2">
    <source>
        <dbReference type="ARBA" id="ARBA00023043"/>
    </source>
</evidence>
<reference evidence="3" key="1">
    <citation type="submission" date="2016-10" db="EMBL/GenBank/DDBJ databases">
        <authorList>
            <person name="Benchimol M."/>
            <person name="Almeida L.G."/>
            <person name="Vasconcelos A.T."/>
            <person name="Perreira-Neves A."/>
            <person name="Rosa I.A."/>
            <person name="Tasca T."/>
            <person name="Bogo M.R."/>
            <person name="de Souza W."/>
        </authorList>
    </citation>
    <scope>NUCLEOTIDE SEQUENCE [LARGE SCALE GENOMIC DNA]</scope>
    <source>
        <strain evidence="3">K</strain>
    </source>
</reference>
<gene>
    <name evidence="3" type="ORF">TRFO_20557</name>
</gene>
<dbReference type="VEuPathDB" id="TrichDB:TRFO_20557"/>
<dbReference type="Pfam" id="PF12796">
    <property type="entry name" value="Ank_2"/>
    <property type="match status" value="1"/>
</dbReference>
<dbReference type="AlphaFoldDB" id="A0A1J4KFF3"/>
<dbReference type="EMBL" id="MLAK01000618">
    <property type="protein sequence ID" value="OHT10185.1"/>
    <property type="molecule type" value="Genomic_DNA"/>
</dbReference>
<organism evidence="3 4">
    <name type="scientific">Tritrichomonas foetus</name>
    <dbReference type="NCBI Taxonomy" id="1144522"/>
    <lineage>
        <taxon>Eukaryota</taxon>
        <taxon>Metamonada</taxon>
        <taxon>Parabasalia</taxon>
        <taxon>Tritrichomonadida</taxon>
        <taxon>Tritrichomonadidae</taxon>
        <taxon>Tritrichomonas</taxon>
    </lineage>
</organism>
<proteinExistence type="predicted"/>
<accession>A0A1J4KFF3</accession>
<dbReference type="PANTHER" id="PTHR24198:SF165">
    <property type="entry name" value="ANKYRIN REPEAT-CONTAINING PROTEIN-RELATED"/>
    <property type="match status" value="1"/>
</dbReference>
<dbReference type="InterPro" id="IPR036770">
    <property type="entry name" value="Ankyrin_rpt-contain_sf"/>
</dbReference>
<sequence>MSRSLDCLELQKKSKTADLMCVDNEKKKKLHVAARRNFYEGIKKNLSLDVINVNARDKKKKTPLIIAANYGHKKKKELLLENPNINPDLKKKNGGPIHLCLQTDKKKIMKLLLKTQRFNLKKKNEASFTPLHVAAIKKNPEAITALCNEPSEKKNALDQTGQSALCMKKKSCDIEAVQAFLARKKKFDMEQKQMDELTQKKIARRTGNCKIIEMVENYVNNSNK</sequence>
<dbReference type="Proteomes" id="UP000179807">
    <property type="component" value="Unassembled WGS sequence"/>
</dbReference>
<dbReference type="PANTHER" id="PTHR24198">
    <property type="entry name" value="ANKYRIN REPEAT AND PROTEIN KINASE DOMAIN-CONTAINING PROTEIN"/>
    <property type="match status" value="1"/>
</dbReference>
<evidence type="ECO:0000256" key="1">
    <source>
        <dbReference type="ARBA" id="ARBA00022737"/>
    </source>
</evidence>
<dbReference type="GeneID" id="94836177"/>
<dbReference type="InterPro" id="IPR002110">
    <property type="entry name" value="Ankyrin_rpt"/>
</dbReference>
<dbReference type="SUPFAM" id="SSF48403">
    <property type="entry name" value="Ankyrin repeat"/>
    <property type="match status" value="1"/>
</dbReference>
<dbReference type="OrthoDB" id="341259at2759"/>
<comment type="caution">
    <text evidence="3">The sequence shown here is derived from an EMBL/GenBank/DDBJ whole genome shotgun (WGS) entry which is preliminary data.</text>
</comment>